<accession>A0A445M045</accession>
<proteinExistence type="inferred from homology"/>
<protein>
    <submittedName>
        <fullName evidence="8">Uncharacterized protein</fullName>
    </submittedName>
</protein>
<comment type="similarity">
    <text evidence="6">Belongs to the SOFL plant protein family.</text>
</comment>
<dbReference type="GO" id="GO:0005737">
    <property type="term" value="C:cytoplasm"/>
    <property type="evidence" value="ECO:0007669"/>
    <property type="project" value="UniProtKB-SubCell"/>
</dbReference>
<evidence type="ECO:0000256" key="6">
    <source>
        <dbReference type="ARBA" id="ARBA00024199"/>
    </source>
</evidence>
<dbReference type="PANTHER" id="PTHR33347">
    <property type="entry name" value="OSJNBA0091C07.3 PROTEIN"/>
    <property type="match status" value="1"/>
</dbReference>
<evidence type="ECO:0000313" key="8">
    <source>
        <dbReference type="EMBL" id="RZC28853.1"/>
    </source>
</evidence>
<sequence length="171" mass="19175">MEIELPGNQSAKSLTMDRSKDLASEVEFNGTESGWTTYIGSPTYNEVSNGDDEHSVYFEDYGNNYKNAHRNIYDDDNKRENNDDFKRDTDEESDDSMASDAASGPSHLHLVCINSEGSHGLDFTEHTENDNEKIPLTKRASKQVRKTRYEGIVVEKEEASLFVADSAASHV</sequence>
<dbReference type="GO" id="GO:0009691">
    <property type="term" value="P:cytokinin biosynthetic process"/>
    <property type="evidence" value="ECO:0007669"/>
    <property type="project" value="UniProtKB-KW"/>
</dbReference>
<keyword evidence="5" id="KW-0539">Nucleus</keyword>
<feature type="region of interest" description="Disordered" evidence="7">
    <location>
        <begin position="68"/>
        <end position="110"/>
    </location>
</feature>
<comment type="caution">
    <text evidence="8">The sequence shown here is derived from an EMBL/GenBank/DDBJ whole genome shotgun (WGS) entry which is preliminary data.</text>
</comment>
<dbReference type="AlphaFoldDB" id="A0A445M045"/>
<gene>
    <name evidence="8" type="ORF">D0Y65_000714</name>
</gene>
<feature type="compositionally biased region" description="Basic and acidic residues" evidence="7">
    <location>
        <begin position="122"/>
        <end position="135"/>
    </location>
</feature>
<dbReference type="EMBL" id="QZWG01000001">
    <property type="protein sequence ID" value="RZC28853.1"/>
    <property type="molecule type" value="Genomic_DNA"/>
</dbReference>
<dbReference type="GO" id="GO:0009736">
    <property type="term" value="P:cytokinin-activated signaling pathway"/>
    <property type="evidence" value="ECO:0007669"/>
    <property type="project" value="UniProtKB-KW"/>
</dbReference>
<dbReference type="InterPro" id="IPR044670">
    <property type="entry name" value="SOFL"/>
</dbReference>
<feature type="compositionally biased region" description="Basic and acidic residues" evidence="7">
    <location>
        <begin position="71"/>
        <end position="89"/>
    </location>
</feature>
<keyword evidence="4" id="KW-0932">Cytokinin signaling pathway</keyword>
<evidence type="ECO:0000256" key="5">
    <source>
        <dbReference type="ARBA" id="ARBA00023242"/>
    </source>
</evidence>
<comment type="subcellular location">
    <subcellularLocation>
        <location evidence="1">Cytoplasm</location>
    </subcellularLocation>
</comment>
<name>A0A445M045_GLYSO</name>
<feature type="region of interest" description="Disordered" evidence="7">
    <location>
        <begin position="122"/>
        <end position="142"/>
    </location>
</feature>
<evidence type="ECO:0000313" key="9">
    <source>
        <dbReference type="Proteomes" id="UP000289340"/>
    </source>
</evidence>
<evidence type="ECO:0000256" key="4">
    <source>
        <dbReference type="ARBA" id="ARBA00022864"/>
    </source>
</evidence>
<keyword evidence="3" id="KW-0203">Cytokinin biosynthesis</keyword>
<feature type="region of interest" description="Disordered" evidence="7">
    <location>
        <begin position="1"/>
        <end position="25"/>
    </location>
</feature>
<evidence type="ECO:0000256" key="2">
    <source>
        <dbReference type="ARBA" id="ARBA00022490"/>
    </source>
</evidence>
<dbReference type="Proteomes" id="UP000289340">
    <property type="component" value="Chromosome 1"/>
</dbReference>
<keyword evidence="9" id="KW-1185">Reference proteome</keyword>
<evidence type="ECO:0000256" key="7">
    <source>
        <dbReference type="SAM" id="MobiDB-lite"/>
    </source>
</evidence>
<reference evidence="8 9" key="1">
    <citation type="submission" date="2018-09" db="EMBL/GenBank/DDBJ databases">
        <title>A high-quality reference genome of wild soybean provides a powerful tool to mine soybean genomes.</title>
        <authorList>
            <person name="Xie M."/>
            <person name="Chung C.Y.L."/>
            <person name="Li M.-W."/>
            <person name="Wong F.-L."/>
            <person name="Chan T.-F."/>
            <person name="Lam H.-M."/>
        </authorList>
    </citation>
    <scope>NUCLEOTIDE SEQUENCE [LARGE SCALE GENOMIC DNA]</scope>
    <source>
        <strain evidence="9">cv. W05</strain>
        <tissue evidence="8">Hypocotyl of etiolated seedlings</tissue>
    </source>
</reference>
<dbReference type="PANTHER" id="PTHR33347:SF27">
    <property type="entry name" value="PROTEIN SOB FIVE-LIKE 3-RELATED"/>
    <property type="match status" value="1"/>
</dbReference>
<organism evidence="8 9">
    <name type="scientific">Glycine soja</name>
    <name type="common">Wild soybean</name>
    <dbReference type="NCBI Taxonomy" id="3848"/>
    <lineage>
        <taxon>Eukaryota</taxon>
        <taxon>Viridiplantae</taxon>
        <taxon>Streptophyta</taxon>
        <taxon>Embryophyta</taxon>
        <taxon>Tracheophyta</taxon>
        <taxon>Spermatophyta</taxon>
        <taxon>Magnoliopsida</taxon>
        <taxon>eudicotyledons</taxon>
        <taxon>Gunneridae</taxon>
        <taxon>Pentapetalae</taxon>
        <taxon>rosids</taxon>
        <taxon>fabids</taxon>
        <taxon>Fabales</taxon>
        <taxon>Fabaceae</taxon>
        <taxon>Papilionoideae</taxon>
        <taxon>50 kb inversion clade</taxon>
        <taxon>NPAAA clade</taxon>
        <taxon>indigoferoid/millettioid clade</taxon>
        <taxon>Phaseoleae</taxon>
        <taxon>Glycine</taxon>
        <taxon>Glycine subgen. Soja</taxon>
    </lineage>
</organism>
<evidence type="ECO:0000256" key="1">
    <source>
        <dbReference type="ARBA" id="ARBA00004496"/>
    </source>
</evidence>
<keyword evidence="2" id="KW-0963">Cytoplasm</keyword>
<evidence type="ECO:0000256" key="3">
    <source>
        <dbReference type="ARBA" id="ARBA00022712"/>
    </source>
</evidence>